<feature type="transmembrane region" description="Helical" evidence="1">
    <location>
        <begin position="113"/>
        <end position="136"/>
    </location>
</feature>
<feature type="transmembrane region" description="Helical" evidence="1">
    <location>
        <begin position="46"/>
        <end position="70"/>
    </location>
</feature>
<evidence type="ECO:0000256" key="1">
    <source>
        <dbReference type="SAM" id="Phobius"/>
    </source>
</evidence>
<feature type="transmembrane region" description="Helical" evidence="1">
    <location>
        <begin position="244"/>
        <end position="262"/>
    </location>
</feature>
<dbReference type="EMBL" id="JAHLFS010000044">
    <property type="protein sequence ID" value="MBU3851680.1"/>
    <property type="molecule type" value="Genomic_DNA"/>
</dbReference>
<evidence type="ECO:0000259" key="2">
    <source>
        <dbReference type="SMART" id="SM00228"/>
    </source>
</evidence>
<dbReference type="Gene3D" id="2.30.42.10">
    <property type="match status" value="1"/>
</dbReference>
<comment type="caution">
    <text evidence="3">The sequence shown here is derived from an EMBL/GenBank/DDBJ whole genome shotgun (WGS) entry which is preliminary data.</text>
</comment>
<dbReference type="Proteomes" id="UP000777303">
    <property type="component" value="Unassembled WGS sequence"/>
</dbReference>
<reference evidence="3" key="2">
    <citation type="submission" date="2021-04" db="EMBL/GenBank/DDBJ databases">
        <authorList>
            <person name="Gilroy R."/>
        </authorList>
    </citation>
    <scope>NUCLEOTIDE SEQUENCE</scope>
    <source>
        <strain evidence="3">F6-6636</strain>
    </source>
</reference>
<name>A0A948TJ26_9LACO</name>
<dbReference type="SMART" id="SM00228">
    <property type="entry name" value="PDZ"/>
    <property type="match status" value="1"/>
</dbReference>
<feature type="domain" description="PDZ" evidence="2">
    <location>
        <begin position="252"/>
        <end position="332"/>
    </location>
</feature>
<feature type="transmembrane region" description="Helical" evidence="1">
    <location>
        <begin position="82"/>
        <end position="107"/>
    </location>
</feature>
<dbReference type="SUPFAM" id="SSF50156">
    <property type="entry name" value="PDZ domain-like"/>
    <property type="match status" value="1"/>
</dbReference>
<protein>
    <submittedName>
        <fullName evidence="3">PDZ domain-containing protein</fullName>
    </submittedName>
</protein>
<dbReference type="InterPro" id="IPR036034">
    <property type="entry name" value="PDZ_sf"/>
</dbReference>
<keyword evidence="1" id="KW-0472">Membrane</keyword>
<proteinExistence type="predicted"/>
<feature type="transmembrane region" description="Helical" evidence="1">
    <location>
        <begin position="216"/>
        <end position="238"/>
    </location>
</feature>
<evidence type="ECO:0000313" key="3">
    <source>
        <dbReference type="EMBL" id="MBU3851680.1"/>
    </source>
</evidence>
<sequence length="356" mass="40849">MSIIWWQPILWVGILVACYWTYHRIQTERHYFHSALQSHWQEMRRFWWPSIIIGLLLSILLLAVGLVLPLKWLLWVELLGSLGLLLSVIGYQLPFWLLLATLGYVLTVHPRPNAVAVAFLLSALVSVIGAGLLNYLPTDAYSPELQRTQRGKLTSSYRLRQFYLVPLIVFIPGNWLTLHLPLMHSQQHVTIFVLPLILGFTQLVKRQLPFTARQRLMTTQIIQATLCLLLGGMCWWQPRHLVVLSWLAVITSGLLILVTSYFNHRGKLRFNQVPNGLRVIAVLPHTPAAKMDLHVGDVIIACNQIPVTNEKEFYYALQKSPTFCHLRVQDQTGEFRILESAIFNDSPYEIGVVTFK</sequence>
<dbReference type="InterPro" id="IPR001478">
    <property type="entry name" value="PDZ"/>
</dbReference>
<accession>A0A948TJ26</accession>
<feature type="transmembrane region" description="Helical" evidence="1">
    <location>
        <begin position="5"/>
        <end position="22"/>
    </location>
</feature>
<feature type="transmembrane region" description="Helical" evidence="1">
    <location>
        <begin position="157"/>
        <end position="175"/>
    </location>
</feature>
<keyword evidence="1" id="KW-1133">Transmembrane helix</keyword>
<reference evidence="3" key="1">
    <citation type="journal article" date="2021" name="PeerJ">
        <title>Extensive microbial diversity within the chicken gut microbiome revealed by metagenomics and culture.</title>
        <authorList>
            <person name="Gilroy R."/>
            <person name="Ravi A."/>
            <person name="Getino M."/>
            <person name="Pursley I."/>
            <person name="Horton D.L."/>
            <person name="Alikhan N.F."/>
            <person name="Baker D."/>
            <person name="Gharbi K."/>
            <person name="Hall N."/>
            <person name="Watson M."/>
            <person name="Adriaenssens E.M."/>
            <person name="Foster-Nyarko E."/>
            <person name="Jarju S."/>
            <person name="Secka A."/>
            <person name="Antonio M."/>
            <person name="Oren A."/>
            <person name="Chaudhuri R.R."/>
            <person name="La Ragione R."/>
            <person name="Hildebrand F."/>
            <person name="Pallen M.J."/>
        </authorList>
    </citation>
    <scope>NUCLEOTIDE SEQUENCE</scope>
    <source>
        <strain evidence="3">F6-6636</strain>
    </source>
</reference>
<dbReference type="AlphaFoldDB" id="A0A948TJ26"/>
<organism evidence="3 4">
    <name type="scientific">Candidatus Paralactobacillus gallistercoris</name>
    <dbReference type="NCBI Taxonomy" id="2838724"/>
    <lineage>
        <taxon>Bacteria</taxon>
        <taxon>Bacillati</taxon>
        <taxon>Bacillota</taxon>
        <taxon>Bacilli</taxon>
        <taxon>Lactobacillales</taxon>
        <taxon>Lactobacillaceae</taxon>
        <taxon>Lactobacillus</taxon>
    </lineage>
</organism>
<gene>
    <name evidence="3" type="ORF">H9901_03170</name>
</gene>
<evidence type="ECO:0000313" key="4">
    <source>
        <dbReference type="Proteomes" id="UP000777303"/>
    </source>
</evidence>
<keyword evidence="1" id="KW-0812">Transmembrane</keyword>
<feature type="transmembrane region" description="Helical" evidence="1">
    <location>
        <begin position="187"/>
        <end position="204"/>
    </location>
</feature>